<dbReference type="RefSeq" id="WP_185006546.1">
    <property type="nucleotide sequence ID" value="NZ_BAAAUI010000005.1"/>
</dbReference>
<dbReference type="EMBL" id="JACHMH010000001">
    <property type="protein sequence ID" value="MBB4680608.1"/>
    <property type="molecule type" value="Genomic_DNA"/>
</dbReference>
<proteinExistence type="predicted"/>
<feature type="transmembrane region" description="Helical" evidence="1">
    <location>
        <begin position="45"/>
        <end position="65"/>
    </location>
</feature>
<dbReference type="AlphaFoldDB" id="A0A7W7CG76"/>
<comment type="caution">
    <text evidence="2">The sequence shown here is derived from an EMBL/GenBank/DDBJ whole genome shotgun (WGS) entry which is preliminary data.</text>
</comment>
<evidence type="ECO:0000256" key="1">
    <source>
        <dbReference type="SAM" id="Phobius"/>
    </source>
</evidence>
<evidence type="ECO:0000313" key="2">
    <source>
        <dbReference type="EMBL" id="MBB4680608.1"/>
    </source>
</evidence>
<gene>
    <name evidence="2" type="ORF">HNR67_006726</name>
</gene>
<feature type="transmembrane region" description="Helical" evidence="1">
    <location>
        <begin position="77"/>
        <end position="97"/>
    </location>
</feature>
<keyword evidence="1" id="KW-0812">Transmembrane</keyword>
<protein>
    <submittedName>
        <fullName evidence="2">Uncharacterized protein</fullName>
    </submittedName>
</protein>
<reference evidence="2 3" key="1">
    <citation type="submission" date="2020-08" db="EMBL/GenBank/DDBJ databases">
        <title>Sequencing the genomes of 1000 actinobacteria strains.</title>
        <authorList>
            <person name="Klenk H.-P."/>
        </authorList>
    </citation>
    <scope>NUCLEOTIDE SEQUENCE [LARGE SCALE GENOMIC DNA]</scope>
    <source>
        <strain evidence="2 3">DSM 44230</strain>
    </source>
</reference>
<evidence type="ECO:0000313" key="3">
    <source>
        <dbReference type="Proteomes" id="UP000533598"/>
    </source>
</evidence>
<dbReference type="Proteomes" id="UP000533598">
    <property type="component" value="Unassembled WGS sequence"/>
</dbReference>
<sequence length="142" mass="15083">MIQPLAPARPPALVTAAAVLFALPAGIGLLMLLLAVALISQIDLTRTLLVLVIGVTVLSAYFWLIGTMRRGRNWARIVLTALTAVSVTLWLLEMLFLDAPAEQPDDVLVGGAAVAAEAGGLLFALVPVLLVWLPSANRYFAR</sequence>
<name>A0A7W7CG76_9PSEU</name>
<keyword evidence="1" id="KW-0472">Membrane</keyword>
<accession>A0A7W7CG76</accession>
<feature type="transmembrane region" description="Helical" evidence="1">
    <location>
        <begin position="109"/>
        <end position="133"/>
    </location>
</feature>
<feature type="transmembrane region" description="Helical" evidence="1">
    <location>
        <begin position="12"/>
        <end position="39"/>
    </location>
</feature>
<keyword evidence="3" id="KW-1185">Reference proteome</keyword>
<organism evidence="2 3">
    <name type="scientific">Crossiella cryophila</name>
    <dbReference type="NCBI Taxonomy" id="43355"/>
    <lineage>
        <taxon>Bacteria</taxon>
        <taxon>Bacillati</taxon>
        <taxon>Actinomycetota</taxon>
        <taxon>Actinomycetes</taxon>
        <taxon>Pseudonocardiales</taxon>
        <taxon>Pseudonocardiaceae</taxon>
        <taxon>Crossiella</taxon>
    </lineage>
</organism>
<keyword evidence="1" id="KW-1133">Transmembrane helix</keyword>